<dbReference type="SUPFAM" id="SSF117892">
    <property type="entry name" value="Band 7/SPFH domain"/>
    <property type="match status" value="1"/>
</dbReference>
<dbReference type="PANTHER" id="PTHR10264">
    <property type="entry name" value="BAND 7 PROTEIN-RELATED"/>
    <property type="match status" value="1"/>
</dbReference>
<dbReference type="GO" id="GO:0005886">
    <property type="term" value="C:plasma membrane"/>
    <property type="evidence" value="ECO:0007669"/>
    <property type="project" value="InterPro"/>
</dbReference>
<protein>
    <submittedName>
        <fullName evidence="3">Slipin family protein</fullName>
    </submittedName>
</protein>
<evidence type="ECO:0000259" key="2">
    <source>
        <dbReference type="SMART" id="SM00244"/>
    </source>
</evidence>
<evidence type="ECO:0000313" key="4">
    <source>
        <dbReference type="Proteomes" id="UP000563898"/>
    </source>
</evidence>
<dbReference type="SMART" id="SM00244">
    <property type="entry name" value="PHB"/>
    <property type="match status" value="1"/>
</dbReference>
<dbReference type="CDD" id="cd13438">
    <property type="entry name" value="SPFH_eoslipins_u2"/>
    <property type="match status" value="1"/>
</dbReference>
<reference evidence="3 4" key="1">
    <citation type="submission" date="2020-04" db="EMBL/GenBank/DDBJ databases">
        <title>MicrobeNet Type strains.</title>
        <authorList>
            <person name="Nicholson A.C."/>
        </authorList>
    </citation>
    <scope>NUCLEOTIDE SEQUENCE [LARGE SCALE GENOMIC DNA]</scope>
    <source>
        <strain evidence="3 4">ATCC BAA-14</strain>
    </source>
</reference>
<comment type="similarity">
    <text evidence="1">Belongs to the band 7/mec-2 family.</text>
</comment>
<accession>A0A846WH01</accession>
<sequence length="238" mass="25104">MSIITSAFATVSVPAGHCVLEYRRGRLSRTLTPGQYRRRRTATHTWLDMRARVISVAPQEILTAEGVSVRVTVALRATITDPVAFVEQSNDPWSAIYLSAQVALRDSCASVSLEDLMARGDAVDMGLVLAAARTVGATVGVTVAEALLKDVIVPSEIRSAATELISAKARGLAKLETARAETAALRSLANAGRVLDAHPALAQLRLVQEAPHGTRLVLSVGDAAQVDDSAAAQVADDD</sequence>
<evidence type="ECO:0000256" key="1">
    <source>
        <dbReference type="ARBA" id="ARBA00008164"/>
    </source>
</evidence>
<organism evidence="3 4">
    <name type="scientific">Gordonia polyisoprenivorans</name>
    <dbReference type="NCBI Taxonomy" id="84595"/>
    <lineage>
        <taxon>Bacteria</taxon>
        <taxon>Bacillati</taxon>
        <taxon>Actinomycetota</taxon>
        <taxon>Actinomycetes</taxon>
        <taxon>Mycobacteriales</taxon>
        <taxon>Gordoniaceae</taxon>
        <taxon>Gordonia</taxon>
    </lineage>
</organism>
<dbReference type="InterPro" id="IPR001972">
    <property type="entry name" value="Stomatin_HflK_fam"/>
</dbReference>
<dbReference type="Gene3D" id="3.30.479.30">
    <property type="entry name" value="Band 7 domain"/>
    <property type="match status" value="1"/>
</dbReference>
<dbReference type="RefSeq" id="WP_006369378.1">
    <property type="nucleotide sequence ID" value="NZ_CP073075.1"/>
</dbReference>
<dbReference type="PANTHER" id="PTHR10264:SF83">
    <property type="entry name" value="BLL5629 PROTEIN"/>
    <property type="match status" value="1"/>
</dbReference>
<dbReference type="PRINTS" id="PR00721">
    <property type="entry name" value="STOMATIN"/>
</dbReference>
<dbReference type="Proteomes" id="UP000563898">
    <property type="component" value="Unassembled WGS sequence"/>
</dbReference>
<gene>
    <name evidence="3" type="ORF">HGA05_04150</name>
</gene>
<feature type="domain" description="Band 7" evidence="2">
    <location>
        <begin position="8"/>
        <end position="165"/>
    </location>
</feature>
<dbReference type="InterPro" id="IPR036013">
    <property type="entry name" value="Band_7/SPFH_dom_sf"/>
</dbReference>
<comment type="caution">
    <text evidence="3">The sequence shown here is derived from an EMBL/GenBank/DDBJ whole genome shotgun (WGS) entry which is preliminary data.</text>
</comment>
<proteinExistence type="inferred from homology"/>
<dbReference type="EMBL" id="JAAXPC010000002">
    <property type="protein sequence ID" value="NKY00758.1"/>
    <property type="molecule type" value="Genomic_DNA"/>
</dbReference>
<evidence type="ECO:0000313" key="3">
    <source>
        <dbReference type="EMBL" id="NKY00758.1"/>
    </source>
</evidence>
<dbReference type="Pfam" id="PF01145">
    <property type="entry name" value="Band_7"/>
    <property type="match status" value="1"/>
</dbReference>
<dbReference type="InterPro" id="IPR043202">
    <property type="entry name" value="Band-7_stomatin-like"/>
</dbReference>
<dbReference type="InterPro" id="IPR001107">
    <property type="entry name" value="Band_7"/>
</dbReference>
<dbReference type="AlphaFoldDB" id="A0A846WH01"/>
<name>A0A846WH01_9ACTN</name>